<keyword evidence="7 9" id="KW-0503">Monooxygenase</keyword>
<dbReference type="AlphaFoldDB" id="A0AAV9PK54"/>
<keyword evidence="6" id="KW-0560">Oxidoreductase</keyword>
<dbReference type="GO" id="GO:0050661">
    <property type="term" value="F:NADP binding"/>
    <property type="evidence" value="ECO:0007669"/>
    <property type="project" value="InterPro"/>
</dbReference>
<comment type="caution">
    <text evidence="9">The sequence shown here is derived from an EMBL/GenBank/DDBJ whole genome shotgun (WGS) entry which is preliminary data.</text>
</comment>
<dbReference type="RefSeq" id="XP_064662032.1">
    <property type="nucleotide sequence ID" value="XM_064799277.1"/>
</dbReference>
<dbReference type="GeneID" id="89923365"/>
<evidence type="ECO:0000256" key="2">
    <source>
        <dbReference type="ARBA" id="ARBA00009183"/>
    </source>
</evidence>
<dbReference type="Pfam" id="PF13450">
    <property type="entry name" value="NAD_binding_8"/>
    <property type="match status" value="1"/>
</dbReference>
<organism evidence="9 10">
    <name type="scientific">Saxophila tyrrhenica</name>
    <dbReference type="NCBI Taxonomy" id="1690608"/>
    <lineage>
        <taxon>Eukaryota</taxon>
        <taxon>Fungi</taxon>
        <taxon>Dikarya</taxon>
        <taxon>Ascomycota</taxon>
        <taxon>Pezizomycotina</taxon>
        <taxon>Dothideomycetes</taxon>
        <taxon>Dothideomycetidae</taxon>
        <taxon>Mycosphaerellales</taxon>
        <taxon>Extremaceae</taxon>
        <taxon>Saxophila</taxon>
    </lineage>
</organism>
<dbReference type="EMBL" id="JAVRRT010000003">
    <property type="protein sequence ID" value="KAK5173337.1"/>
    <property type="molecule type" value="Genomic_DNA"/>
</dbReference>
<sequence length="499" mass="56243">MVGARDNNCKVRSICIVGAGPSGLAAAKYFIAEEAFDRIVLFEQRDNVGGLWNHLPRPEAGKLASEVPQTDPNGGYGDGSPEDPLVCSPIYDLLETNIPRGLMGFSDQEWPSNCQLFPNHKTVLRYLEDYAQDVLHLIRFNNKVLDITQTSNGRWLIESRKTTHDQLPNQSETFDAVLVASGHFDVPYIPSVSGITAWHDTYPGSITHSKFYRHPSDFADRKVVVVGNSASGQDIANQVRSVSRKPLLQSSKAPAQASSASKLEKPPIVKYETEGRCVHFADGTVETNVDSILYCTGYFYSYPFLRSLQPPVITSGEYVENLYQHMFYRPRPTLAFAALNQKIIPFPVAEAQCSMVSGVWAGRLRLPEESEMRRWEQRTLEDTGGGRNFHVLKFPKDADYINMLHDWAMNGTESSGESCARCKEATPCNGAGKAAVGKGTLVRKEPPYWTEKEYWTRERFPEIKKAFQAFDEERHTKRSLEEVGFDFAKYKGDRWEWMV</sequence>
<reference evidence="9 10" key="1">
    <citation type="submission" date="2023-08" db="EMBL/GenBank/DDBJ databases">
        <title>Black Yeasts Isolated from many extreme environments.</title>
        <authorList>
            <person name="Coleine C."/>
            <person name="Stajich J.E."/>
            <person name="Selbmann L."/>
        </authorList>
    </citation>
    <scope>NUCLEOTIDE SEQUENCE [LARGE SCALE GENOMIC DNA]</scope>
    <source>
        <strain evidence="9 10">CCFEE 5935</strain>
    </source>
</reference>
<keyword evidence="10" id="KW-1185">Reference proteome</keyword>
<evidence type="ECO:0000256" key="7">
    <source>
        <dbReference type="ARBA" id="ARBA00023033"/>
    </source>
</evidence>
<keyword evidence="4" id="KW-0274">FAD</keyword>
<dbReference type="Proteomes" id="UP001337655">
    <property type="component" value="Unassembled WGS sequence"/>
</dbReference>
<dbReference type="PRINTS" id="PR00370">
    <property type="entry name" value="FMOXYGENASE"/>
</dbReference>
<evidence type="ECO:0000313" key="10">
    <source>
        <dbReference type="Proteomes" id="UP001337655"/>
    </source>
</evidence>
<keyword evidence="5" id="KW-0521">NADP</keyword>
<evidence type="ECO:0000256" key="6">
    <source>
        <dbReference type="ARBA" id="ARBA00023002"/>
    </source>
</evidence>
<dbReference type="GO" id="GO:0004499">
    <property type="term" value="F:N,N-dimethylaniline monooxygenase activity"/>
    <property type="evidence" value="ECO:0007669"/>
    <property type="project" value="InterPro"/>
</dbReference>
<comment type="similarity">
    <text evidence="2">Belongs to the FMO family.</text>
</comment>
<evidence type="ECO:0000256" key="4">
    <source>
        <dbReference type="ARBA" id="ARBA00022827"/>
    </source>
</evidence>
<evidence type="ECO:0000256" key="8">
    <source>
        <dbReference type="SAM" id="MobiDB-lite"/>
    </source>
</evidence>
<dbReference type="Gene3D" id="3.50.50.60">
    <property type="entry name" value="FAD/NAD(P)-binding domain"/>
    <property type="match status" value="2"/>
</dbReference>
<keyword evidence="3" id="KW-0285">Flavoprotein</keyword>
<dbReference type="FunFam" id="3.50.50.60:FF:000138">
    <property type="entry name" value="Flavin-containing monooxygenase"/>
    <property type="match status" value="1"/>
</dbReference>
<protein>
    <submittedName>
        <fullName evidence="9">Monooxygenase</fullName>
    </submittedName>
</protein>
<feature type="region of interest" description="Disordered" evidence="8">
    <location>
        <begin position="62"/>
        <end position="81"/>
    </location>
</feature>
<dbReference type="InterPro" id="IPR000960">
    <property type="entry name" value="Flavin_mOase"/>
</dbReference>
<evidence type="ECO:0000256" key="5">
    <source>
        <dbReference type="ARBA" id="ARBA00022857"/>
    </source>
</evidence>
<dbReference type="Pfam" id="PF00743">
    <property type="entry name" value="FMO-like"/>
    <property type="match status" value="2"/>
</dbReference>
<dbReference type="GO" id="GO:0050660">
    <property type="term" value="F:flavin adenine dinucleotide binding"/>
    <property type="evidence" value="ECO:0007669"/>
    <property type="project" value="InterPro"/>
</dbReference>
<dbReference type="InterPro" id="IPR050346">
    <property type="entry name" value="FMO-like"/>
</dbReference>
<dbReference type="InterPro" id="IPR036188">
    <property type="entry name" value="FAD/NAD-bd_sf"/>
</dbReference>
<name>A0AAV9PK54_9PEZI</name>
<accession>A0AAV9PK54</accession>
<evidence type="ECO:0000256" key="3">
    <source>
        <dbReference type="ARBA" id="ARBA00022630"/>
    </source>
</evidence>
<proteinExistence type="inferred from homology"/>
<evidence type="ECO:0000313" key="9">
    <source>
        <dbReference type="EMBL" id="KAK5173337.1"/>
    </source>
</evidence>
<dbReference type="PANTHER" id="PTHR23023">
    <property type="entry name" value="DIMETHYLANILINE MONOOXYGENASE"/>
    <property type="match status" value="1"/>
</dbReference>
<dbReference type="SUPFAM" id="SSF51905">
    <property type="entry name" value="FAD/NAD(P)-binding domain"/>
    <property type="match status" value="2"/>
</dbReference>
<gene>
    <name evidence="9" type="primary">FMO1</name>
    <name evidence="9" type="ORF">LTR77_002018</name>
</gene>
<evidence type="ECO:0000256" key="1">
    <source>
        <dbReference type="ARBA" id="ARBA00001974"/>
    </source>
</evidence>
<dbReference type="InterPro" id="IPR020946">
    <property type="entry name" value="Flavin_mOase-like"/>
</dbReference>
<comment type="cofactor">
    <cofactor evidence="1">
        <name>FAD</name>
        <dbReference type="ChEBI" id="CHEBI:57692"/>
    </cofactor>
</comment>